<feature type="chain" id="PRO_5046915078" evidence="1">
    <location>
        <begin position="28"/>
        <end position="261"/>
    </location>
</feature>
<proteinExistence type="predicted"/>
<dbReference type="Pfam" id="PF09694">
    <property type="entry name" value="Gcw_chp"/>
    <property type="match status" value="1"/>
</dbReference>
<dbReference type="EMBL" id="JAAVTX010000001">
    <property type="protein sequence ID" value="NKE43539.1"/>
    <property type="molecule type" value="Genomic_DNA"/>
</dbReference>
<dbReference type="Proteomes" id="UP000765160">
    <property type="component" value="Unassembled WGS sequence"/>
</dbReference>
<sequence length="261" mass="27627">MPTIRSTILASTALIGGILAGSGAVHAQQTIESAGLTIATTPVISSDYSFRGLSQTRNRPAAQVTVDVEHSTGLYVGAFVSNVAFAGTNARQEVDLNAGYRMELAGVKLDLGATYYAYPGYDAPTGGYELNFYEFALRASYEIAPVKFVGLAAVSPDFTGESGLGIYVEGGFDMALDFGFTVGGRVGYQWVERNFATAGRNEGAFGAEDYLNVSLFASREIIGGVIGTVSVVFTSLDERADCFGGSKICDNRVMFALSRPF</sequence>
<dbReference type="InterPro" id="IPR010239">
    <property type="entry name" value="CHP02001"/>
</dbReference>
<comment type="caution">
    <text evidence="2">The sequence shown here is derived from an EMBL/GenBank/DDBJ whole genome shotgun (WGS) entry which is preliminary data.</text>
</comment>
<gene>
    <name evidence="2" type="ORF">HB662_02030</name>
</gene>
<evidence type="ECO:0000313" key="3">
    <source>
        <dbReference type="Proteomes" id="UP000765160"/>
    </source>
</evidence>
<keyword evidence="3" id="KW-1185">Reference proteome</keyword>
<evidence type="ECO:0000256" key="1">
    <source>
        <dbReference type="SAM" id="SignalP"/>
    </source>
</evidence>
<feature type="signal peptide" evidence="1">
    <location>
        <begin position="1"/>
        <end position="27"/>
    </location>
</feature>
<reference evidence="2 3" key="1">
    <citation type="submission" date="2020-03" db="EMBL/GenBank/DDBJ databases">
        <title>Roseomonas selenitidurans sp. nov. isolated from soil.</title>
        <authorList>
            <person name="Liu H."/>
        </authorList>
    </citation>
    <scope>NUCLEOTIDE SEQUENCE [LARGE SCALE GENOMIC DNA]</scope>
    <source>
        <strain evidence="2 3">JCM 15073</strain>
    </source>
</reference>
<dbReference type="NCBIfam" id="TIGR02001">
    <property type="entry name" value="gcw_chp"/>
    <property type="match status" value="1"/>
</dbReference>
<evidence type="ECO:0000313" key="2">
    <source>
        <dbReference type="EMBL" id="NKE43539.1"/>
    </source>
</evidence>
<keyword evidence="1" id="KW-0732">Signal</keyword>
<name>A0ABX1EUF3_9PROT</name>
<organism evidence="2 3">
    <name type="scientific">Falsiroseomonas frigidaquae</name>
    <dbReference type="NCBI Taxonomy" id="487318"/>
    <lineage>
        <taxon>Bacteria</taxon>
        <taxon>Pseudomonadati</taxon>
        <taxon>Pseudomonadota</taxon>
        <taxon>Alphaproteobacteria</taxon>
        <taxon>Acetobacterales</taxon>
        <taxon>Roseomonadaceae</taxon>
        <taxon>Falsiroseomonas</taxon>
    </lineage>
</organism>
<protein>
    <submittedName>
        <fullName evidence="2">Uncharacterized protein</fullName>
    </submittedName>
</protein>
<accession>A0ABX1EUF3</accession>
<dbReference type="RefSeq" id="WP_168046613.1">
    <property type="nucleotide sequence ID" value="NZ_JAATJR010000001.1"/>
</dbReference>